<dbReference type="Gene3D" id="2.60.260.20">
    <property type="entry name" value="Urease metallochaperone UreE, N-terminal domain"/>
    <property type="match status" value="2"/>
</dbReference>
<evidence type="ECO:0000259" key="2">
    <source>
        <dbReference type="PROSITE" id="PS50076"/>
    </source>
</evidence>
<dbReference type="PROSITE" id="PS50076">
    <property type="entry name" value="DNAJ_2"/>
    <property type="match status" value="1"/>
</dbReference>
<dbReference type="CDD" id="cd10747">
    <property type="entry name" value="DnaJ_C"/>
    <property type="match status" value="1"/>
</dbReference>
<dbReference type="PANTHER" id="PTHR43096:SF52">
    <property type="entry name" value="DNAJ HOMOLOG 1, MITOCHONDRIAL-RELATED"/>
    <property type="match status" value="1"/>
</dbReference>
<dbReference type="Pfam" id="PF00226">
    <property type="entry name" value="DnaJ"/>
    <property type="match status" value="1"/>
</dbReference>
<feature type="domain" description="J" evidence="2">
    <location>
        <begin position="5"/>
        <end position="69"/>
    </location>
</feature>
<evidence type="ECO:0000313" key="3">
    <source>
        <dbReference type="EMBL" id="MDQ9169461.1"/>
    </source>
</evidence>
<proteinExistence type="predicted"/>
<accession>A0ABU1BN32</accession>
<dbReference type="Proteomes" id="UP001225596">
    <property type="component" value="Unassembled WGS sequence"/>
</dbReference>
<dbReference type="InterPro" id="IPR036869">
    <property type="entry name" value="J_dom_sf"/>
</dbReference>
<dbReference type="EMBL" id="JAUYVH010000001">
    <property type="protein sequence ID" value="MDQ9169461.1"/>
    <property type="molecule type" value="Genomic_DNA"/>
</dbReference>
<gene>
    <name evidence="3" type="ORF">Q8A64_03440</name>
</gene>
<dbReference type="PANTHER" id="PTHR43096">
    <property type="entry name" value="DNAJ HOMOLOG 1, MITOCHONDRIAL-RELATED"/>
    <property type="match status" value="1"/>
</dbReference>
<dbReference type="SUPFAM" id="SSF46565">
    <property type="entry name" value="Chaperone J-domain"/>
    <property type="match status" value="1"/>
</dbReference>
<protein>
    <submittedName>
        <fullName evidence="3">DnaJ C-terminal domain-containing protein</fullName>
    </submittedName>
</protein>
<evidence type="ECO:0000256" key="1">
    <source>
        <dbReference type="ARBA" id="ARBA00023186"/>
    </source>
</evidence>
<name>A0ABU1BN32_9BURK</name>
<dbReference type="SMART" id="SM00271">
    <property type="entry name" value="DnaJ"/>
    <property type="match status" value="1"/>
</dbReference>
<dbReference type="InterPro" id="IPR001623">
    <property type="entry name" value="DnaJ_domain"/>
</dbReference>
<dbReference type="InterPro" id="IPR002939">
    <property type="entry name" value="DnaJ_C"/>
</dbReference>
<dbReference type="Pfam" id="PF01556">
    <property type="entry name" value="DnaJ_C"/>
    <property type="match status" value="1"/>
</dbReference>
<reference evidence="3 4" key="1">
    <citation type="submission" date="2023-08" db="EMBL/GenBank/DDBJ databases">
        <title>Oxalobacteraceae gen .nov., isolated from river sludge outside the plant.</title>
        <authorList>
            <person name="Zhao S.Y."/>
        </authorList>
    </citation>
    <scope>NUCLEOTIDE SEQUENCE [LARGE SCALE GENOMIC DNA]</scope>
    <source>
        <strain evidence="3 4">R-40</strain>
    </source>
</reference>
<keyword evidence="1" id="KW-0143">Chaperone</keyword>
<organism evidence="3 4">
    <name type="scientific">Keguizhuia sedimenti</name>
    <dbReference type="NCBI Taxonomy" id="3064264"/>
    <lineage>
        <taxon>Bacteria</taxon>
        <taxon>Pseudomonadati</taxon>
        <taxon>Pseudomonadota</taxon>
        <taxon>Betaproteobacteria</taxon>
        <taxon>Burkholderiales</taxon>
        <taxon>Oxalobacteraceae</taxon>
        <taxon>Keguizhuia</taxon>
    </lineage>
</organism>
<dbReference type="SUPFAM" id="SSF49493">
    <property type="entry name" value="HSP40/DnaJ peptide-binding domain"/>
    <property type="match status" value="2"/>
</dbReference>
<dbReference type="Gene3D" id="1.10.287.110">
    <property type="entry name" value="DnaJ domain"/>
    <property type="match status" value="1"/>
</dbReference>
<sequence length="319" mass="35015">MEFKDYYETLGVARDASAEDIKKAYRKLARKYHPDVSKEPNADARMKEVNEANAVLSDPEKRAAYDRLGRNYHAGEEFQAPPDWGQGFAYSGSGFSGAGAADFSDFFSELFGHAGRGRSRSGRAHFDARGEDHHTQILLDLKDAYHGATHTLHMRVPETDAHGHTRLKDRSLDVRIPKGVREGQLIRLAGQGNPGIGNGPAGDLYLEVKFRHHSRYRVEGRDVYASLPLAPWEAALGATVAAPVPDGVLEVRIPAGSQSGRKLRLKGRGIPGAHSGAHAGDLYLVLEVMLPEANTPKARELYEKMAQELAFNPRQGLQS</sequence>
<dbReference type="InterPro" id="IPR008971">
    <property type="entry name" value="HSP40/DnaJ_pept-bd"/>
</dbReference>
<comment type="caution">
    <text evidence="3">The sequence shown here is derived from an EMBL/GenBank/DDBJ whole genome shotgun (WGS) entry which is preliminary data.</text>
</comment>
<evidence type="ECO:0000313" key="4">
    <source>
        <dbReference type="Proteomes" id="UP001225596"/>
    </source>
</evidence>
<dbReference type="CDD" id="cd06257">
    <property type="entry name" value="DnaJ"/>
    <property type="match status" value="1"/>
</dbReference>
<keyword evidence="4" id="KW-1185">Reference proteome</keyword>
<dbReference type="PRINTS" id="PR00625">
    <property type="entry name" value="JDOMAIN"/>
</dbReference>
<dbReference type="RefSeq" id="WP_338435360.1">
    <property type="nucleotide sequence ID" value="NZ_JAUYVH010000001.1"/>
</dbReference>